<comment type="caution">
    <text evidence="2">The sequence shown here is derived from an EMBL/GenBank/DDBJ whole genome shotgun (WGS) entry which is preliminary data.</text>
</comment>
<evidence type="ECO:0000313" key="2">
    <source>
        <dbReference type="EMBL" id="KAK2836472.1"/>
    </source>
</evidence>
<evidence type="ECO:0000313" key="3">
    <source>
        <dbReference type="Proteomes" id="UP001187315"/>
    </source>
</evidence>
<proteinExistence type="predicted"/>
<evidence type="ECO:0000256" key="1">
    <source>
        <dbReference type="SAM" id="SignalP"/>
    </source>
</evidence>
<sequence>MLRLLHHCLIAVSLAGSLMLLPLCCADIEVIQLETEYDSTPLPDYDYNATFDYSFYSNSSTEELERFFKEKETEADNRGLDITDPPSTVSTVSNEAFKTVYSSLLLMLILAAHQLLRLL</sequence>
<accession>A0AA88SG44</accession>
<name>A0AA88SG44_TACVA</name>
<gene>
    <name evidence="2" type="ORF">Q7C36_014341</name>
</gene>
<protein>
    <submittedName>
        <fullName evidence="2">Uncharacterized protein</fullName>
    </submittedName>
</protein>
<keyword evidence="1" id="KW-0732">Signal</keyword>
<feature type="chain" id="PRO_5041665027" evidence="1">
    <location>
        <begin position="27"/>
        <end position="119"/>
    </location>
</feature>
<feature type="signal peptide" evidence="1">
    <location>
        <begin position="1"/>
        <end position="26"/>
    </location>
</feature>
<keyword evidence="3" id="KW-1185">Reference proteome</keyword>
<organism evidence="2 3">
    <name type="scientific">Tachysurus vachellii</name>
    <name type="common">Darkbarbel catfish</name>
    <name type="synonym">Pelteobagrus vachellii</name>
    <dbReference type="NCBI Taxonomy" id="175792"/>
    <lineage>
        <taxon>Eukaryota</taxon>
        <taxon>Metazoa</taxon>
        <taxon>Chordata</taxon>
        <taxon>Craniata</taxon>
        <taxon>Vertebrata</taxon>
        <taxon>Euteleostomi</taxon>
        <taxon>Actinopterygii</taxon>
        <taxon>Neopterygii</taxon>
        <taxon>Teleostei</taxon>
        <taxon>Ostariophysi</taxon>
        <taxon>Siluriformes</taxon>
        <taxon>Bagridae</taxon>
        <taxon>Tachysurus</taxon>
    </lineage>
</organism>
<dbReference type="EMBL" id="JAVHJS010000014">
    <property type="protein sequence ID" value="KAK2836472.1"/>
    <property type="molecule type" value="Genomic_DNA"/>
</dbReference>
<reference evidence="2" key="1">
    <citation type="submission" date="2023-08" db="EMBL/GenBank/DDBJ databases">
        <title>Pelteobagrus vachellii genome.</title>
        <authorList>
            <person name="Liu H."/>
        </authorList>
    </citation>
    <scope>NUCLEOTIDE SEQUENCE</scope>
    <source>
        <strain evidence="2">PRFRI_2022a</strain>
        <tissue evidence="2">Muscle</tissue>
    </source>
</reference>
<dbReference type="AlphaFoldDB" id="A0AA88SG44"/>
<dbReference type="Proteomes" id="UP001187315">
    <property type="component" value="Unassembled WGS sequence"/>
</dbReference>